<dbReference type="AlphaFoldDB" id="A0AAV6VT98"/>
<keyword evidence="2" id="KW-1185">Reference proteome</keyword>
<gene>
    <name evidence="1" type="ORF">JTE90_000817</name>
</gene>
<evidence type="ECO:0008006" key="3">
    <source>
        <dbReference type="Google" id="ProtNLM"/>
    </source>
</evidence>
<name>A0AAV6VT98_9ARAC</name>
<comment type="caution">
    <text evidence="1">The sequence shown here is derived from an EMBL/GenBank/DDBJ whole genome shotgun (WGS) entry which is preliminary data.</text>
</comment>
<dbReference type="PANTHER" id="PTHR47412">
    <property type="entry name" value="FI01434P-RELATED"/>
    <property type="match status" value="1"/>
</dbReference>
<dbReference type="PANTHER" id="PTHR47412:SF1">
    <property type="entry name" value="FI01434P-RELATED"/>
    <property type="match status" value="1"/>
</dbReference>
<sequence length="398" mass="46689">MVFSFLCFFIRNDATQLGTIKNKQACGTSTNPLDKRSPDVVYKNYYVLSLYSDVERSNLNLGSVTLCTHGTIVFLNHISVLCQRWGGPIPVAVYSSASNYEDIRTLAATLRYCDFCVRHWVSWHFFGKQNFGDRQLFRSADSFQNTRIDCSALSSGKGTEKRKSEDSYPINVGRNIARQRTQTRYVFSLDIELYPSNNVLSKFERMIRSKKNITPNEVWVLPAFEIYPEYSSPRTKFQLKQMFTRRQAISFHMYKCNRCHMIPNLEGWLNQEVQWKSEVAEATESLRVWSTVKRNRKERLGDWEPFFIGTRDDPEFDIRLSWEGKNNKKQMAYEMCLRNYDFHIIDNAFLVHAPGIKLYYATIDKNRIKHIEENKKYMEIIRTDLEKMYGSTNSTDDC</sequence>
<proteinExistence type="predicted"/>
<dbReference type="EMBL" id="JAFNEN010000024">
    <property type="protein sequence ID" value="KAG8199720.1"/>
    <property type="molecule type" value="Genomic_DNA"/>
</dbReference>
<protein>
    <recommendedName>
        <fullName evidence="3">N-acetyllactosaminide beta-1,3-N-acetylglucosaminyltransferase</fullName>
    </recommendedName>
</protein>
<reference evidence="1 2" key="1">
    <citation type="journal article" date="2022" name="Nat. Ecol. Evol.">
        <title>A masculinizing supergene underlies an exaggerated male reproductive morph in a spider.</title>
        <authorList>
            <person name="Hendrickx F."/>
            <person name="De Corte Z."/>
            <person name="Sonet G."/>
            <person name="Van Belleghem S.M."/>
            <person name="Kostlbacher S."/>
            <person name="Vangestel C."/>
        </authorList>
    </citation>
    <scope>NUCLEOTIDE SEQUENCE [LARGE SCALE GENOMIC DNA]</scope>
    <source>
        <strain evidence="1">W744_W776</strain>
    </source>
</reference>
<evidence type="ECO:0000313" key="1">
    <source>
        <dbReference type="EMBL" id="KAG8199720.1"/>
    </source>
</evidence>
<dbReference type="Proteomes" id="UP000827092">
    <property type="component" value="Unassembled WGS sequence"/>
</dbReference>
<accession>A0AAV6VT98</accession>
<evidence type="ECO:0000313" key="2">
    <source>
        <dbReference type="Proteomes" id="UP000827092"/>
    </source>
</evidence>
<dbReference type="Pfam" id="PF13896">
    <property type="entry name" value="Glyco_transf_49"/>
    <property type="match status" value="1"/>
</dbReference>
<organism evidence="1 2">
    <name type="scientific">Oedothorax gibbosus</name>
    <dbReference type="NCBI Taxonomy" id="931172"/>
    <lineage>
        <taxon>Eukaryota</taxon>
        <taxon>Metazoa</taxon>
        <taxon>Ecdysozoa</taxon>
        <taxon>Arthropoda</taxon>
        <taxon>Chelicerata</taxon>
        <taxon>Arachnida</taxon>
        <taxon>Araneae</taxon>
        <taxon>Araneomorphae</taxon>
        <taxon>Entelegynae</taxon>
        <taxon>Araneoidea</taxon>
        <taxon>Linyphiidae</taxon>
        <taxon>Erigoninae</taxon>
        <taxon>Oedothorax</taxon>
    </lineage>
</organism>